<dbReference type="EMBL" id="JBBPBM010000003">
    <property type="protein sequence ID" value="KAK8593473.1"/>
    <property type="molecule type" value="Genomic_DNA"/>
</dbReference>
<dbReference type="Proteomes" id="UP001472677">
    <property type="component" value="Unassembled WGS sequence"/>
</dbReference>
<proteinExistence type="predicted"/>
<dbReference type="PANTHER" id="PTHR33264:SF8">
    <property type="entry name" value="EXPRESSED PROTEIN"/>
    <property type="match status" value="1"/>
</dbReference>
<organism evidence="1 2">
    <name type="scientific">Hibiscus sabdariffa</name>
    <name type="common">roselle</name>
    <dbReference type="NCBI Taxonomy" id="183260"/>
    <lineage>
        <taxon>Eukaryota</taxon>
        <taxon>Viridiplantae</taxon>
        <taxon>Streptophyta</taxon>
        <taxon>Embryophyta</taxon>
        <taxon>Tracheophyta</taxon>
        <taxon>Spermatophyta</taxon>
        <taxon>Magnoliopsida</taxon>
        <taxon>eudicotyledons</taxon>
        <taxon>Gunneridae</taxon>
        <taxon>Pentapetalae</taxon>
        <taxon>rosids</taxon>
        <taxon>malvids</taxon>
        <taxon>Malvales</taxon>
        <taxon>Malvaceae</taxon>
        <taxon>Malvoideae</taxon>
        <taxon>Hibiscus</taxon>
    </lineage>
</organism>
<evidence type="ECO:0000313" key="2">
    <source>
        <dbReference type="Proteomes" id="UP001472677"/>
    </source>
</evidence>
<accession>A0ABR2G3C7</accession>
<comment type="caution">
    <text evidence="1">The sequence shown here is derived from an EMBL/GenBank/DDBJ whole genome shotgun (WGS) entry which is preliminary data.</text>
</comment>
<evidence type="ECO:0000313" key="1">
    <source>
        <dbReference type="EMBL" id="KAK8593473.1"/>
    </source>
</evidence>
<name>A0ABR2G3C7_9ROSI</name>
<keyword evidence="2" id="KW-1185">Reference proteome</keyword>
<dbReference type="PANTHER" id="PTHR33264">
    <property type="entry name" value="EXPRESSED PROTEIN"/>
    <property type="match status" value="1"/>
</dbReference>
<protein>
    <submittedName>
        <fullName evidence="1">Uncharacterized protein</fullName>
    </submittedName>
</protein>
<reference evidence="1 2" key="1">
    <citation type="journal article" date="2024" name="G3 (Bethesda)">
        <title>Genome assembly of Hibiscus sabdariffa L. provides insights into metabolisms of medicinal natural products.</title>
        <authorList>
            <person name="Kim T."/>
        </authorList>
    </citation>
    <scope>NUCLEOTIDE SEQUENCE [LARGE SCALE GENOMIC DNA]</scope>
    <source>
        <strain evidence="1">TK-2024</strain>
        <tissue evidence="1">Old leaves</tissue>
    </source>
</reference>
<gene>
    <name evidence="1" type="ORF">V6N12_045553</name>
</gene>
<sequence length="160" mass="17967">MSSPKSLQRGQLLMHHCRSSSVNSPRRKTVSKFGEVCGGTTAEVAAVCCCFPCGMANLVVLAIYKVPAGLCRKALRQKRLRKLQKKGVLQPKNHGAHFQVNDPDSLILDDYFQDGDCSEETEKAVLELENEMWQKFYGTGFFRIPSQNEGEPHIFEPLQH</sequence>